<dbReference type="GO" id="GO:0043886">
    <property type="term" value="F:structural constituent of carboxysome shell"/>
    <property type="evidence" value="ECO:0007669"/>
    <property type="project" value="InterPro"/>
</dbReference>
<keyword evidence="5" id="KW-1185">Reference proteome</keyword>
<protein>
    <submittedName>
        <fullName evidence="4">Carboxysome shell protein</fullName>
    </submittedName>
</protein>
<organism evidence="4 5">
    <name type="scientific">Nitrobacter vulgaris</name>
    <dbReference type="NCBI Taxonomy" id="29421"/>
    <lineage>
        <taxon>Bacteria</taxon>
        <taxon>Pseudomonadati</taxon>
        <taxon>Pseudomonadota</taxon>
        <taxon>Alphaproteobacteria</taxon>
        <taxon>Hyphomicrobiales</taxon>
        <taxon>Nitrobacteraceae</taxon>
        <taxon>Nitrobacter</taxon>
    </lineage>
</organism>
<dbReference type="EMBL" id="MWPQ01000039">
    <property type="protein sequence ID" value="OPH83147.1"/>
    <property type="molecule type" value="Genomic_DNA"/>
</dbReference>
<dbReference type="AlphaFoldDB" id="A0A1V4HYV5"/>
<keyword evidence="1" id="KW-0677">Repeat</keyword>
<dbReference type="Pfam" id="PF12288">
    <property type="entry name" value="CsoS2_M"/>
    <property type="match status" value="1"/>
</dbReference>
<proteinExistence type="inferred from homology"/>
<evidence type="ECO:0000313" key="4">
    <source>
        <dbReference type="EMBL" id="OPH83147.1"/>
    </source>
</evidence>
<feature type="compositionally biased region" description="Polar residues" evidence="3">
    <location>
        <begin position="836"/>
        <end position="849"/>
    </location>
</feature>
<feature type="region of interest" description="Disordered" evidence="3">
    <location>
        <begin position="758"/>
        <end position="861"/>
    </location>
</feature>
<comment type="caution">
    <text evidence="4">The sequence shown here is derived from an EMBL/GenBank/DDBJ whole genome shotgun (WGS) entry which is preliminary data.</text>
</comment>
<comment type="similarity">
    <text evidence="2">Belongs to the CsoS2 family.</text>
</comment>
<gene>
    <name evidence="4" type="ORF">B2M20_09240</name>
</gene>
<accession>A0A1V4HYV5</accession>
<dbReference type="RefSeq" id="WP_079446745.1">
    <property type="nucleotide sequence ID" value="NZ_MWPQ01000039.1"/>
</dbReference>
<dbReference type="OrthoDB" id="543713at2"/>
<evidence type="ECO:0000313" key="5">
    <source>
        <dbReference type="Proteomes" id="UP000189940"/>
    </source>
</evidence>
<feature type="region of interest" description="Disordered" evidence="3">
    <location>
        <begin position="876"/>
        <end position="901"/>
    </location>
</feature>
<dbReference type="STRING" id="29421.B2M20_09240"/>
<feature type="region of interest" description="Disordered" evidence="3">
    <location>
        <begin position="689"/>
        <end position="709"/>
    </location>
</feature>
<evidence type="ECO:0000256" key="3">
    <source>
        <dbReference type="SAM" id="MobiDB-lite"/>
    </source>
</evidence>
<dbReference type="InterPro" id="IPR020990">
    <property type="entry name" value="CSOS2/2B"/>
</dbReference>
<feature type="compositionally biased region" description="Basic and acidic residues" evidence="3">
    <location>
        <begin position="793"/>
        <end position="809"/>
    </location>
</feature>
<name>A0A1V4HYV5_NITVU</name>
<sequence length="901" mass="93315">MTNVAPGHATATLSGRELALQRRQAMARHGKAGTVSTAQTVKHSAAGRLQLNAAHLVSAHHGGAATAASAVASASATFNQPVTSKSAARIRRQALSTVGKAGLKNAGQGAASRPAAHLRPSRTAQAEVRGSDCGCGCGGQCSCGGQCGCSRGAQRKDAAQIEAVQIDTPAVARAAVNAPEATGRALAKMRRAALNQDGKKGLKRIAQATRIAASMPAQDWQSAMLKGATGRQVAMQHRLVRALAGRIDKTSGAGTRPTGRVRARNVVDAPAKVEEGHTLSGQTVTGTQVERISKVTGNEPGSCRAITGTEYIGFEQFQTICGTRPEPAAPKVAISSTLREQRITGTALGRSTKTTGDEPGACRPVTGTEYLSSERFEQFCSTRPSAPLGKVALTRTDKGQTVTGALVDRPRRVTGVEHGADRAITGTRYSQGETDDAPPKVAVTHTAAGKPVTGTVVGRSERQTGDEAGSCRPITGTEYHTVEQFRDFCRTPPPGGGPRKVSVMSTRDEQVVSGTAVDRSAKVTGNEVGSCRSITGSQYYTTADFAGLCQTQSPKKVAEMQTLRGRTVTGSEVAPSPKLSGDESYGCEPVTGTDYIGTRQLAAVCPVEALPVVSPVSKVVVDTTLRGQTITGVAAGRAEHVTGNEAGTCAPISGTPYIGQGQYSGFCEAPQRQQQAARVRDSAVIPATVVTGDRPGAGGSQVTGDERGACEPISGTPYLGLDNIASGQCAMSDRFRSRGVDQRPPAPRDFSVTIPARQARERQTEVVTGSGMGSSRITGPINKADGLITGTPEFRHGDQSRRPRDEEHSLPAARRLSGEGSQQGRRVSGDAWDGNSRVTGTEGSSSLARNPSMRGQPRGVGVSAVTFRGIERPEVPDSVITGSAGNARGGAVVTVSGGARG</sequence>
<reference evidence="4 5" key="1">
    <citation type="submission" date="2017-02" db="EMBL/GenBank/DDBJ databases">
        <title>Genome sequence of the nitrite-oxidizing bacterium Nitrobacter vulgaris strain Ab1.</title>
        <authorList>
            <person name="Mellbye B.L."/>
            <person name="Davis E.W."/>
            <person name="Spieck E."/>
            <person name="Chang J.H."/>
            <person name="Bottomley P.J."/>
            <person name="Sayavedra-Soto L.A."/>
        </authorList>
    </citation>
    <scope>NUCLEOTIDE SEQUENCE [LARGE SCALE GENOMIC DNA]</scope>
    <source>
        <strain evidence="4 5">Ab1</strain>
    </source>
</reference>
<dbReference type="Proteomes" id="UP000189940">
    <property type="component" value="Unassembled WGS sequence"/>
</dbReference>
<evidence type="ECO:0000256" key="2">
    <source>
        <dbReference type="ARBA" id="ARBA00024044"/>
    </source>
</evidence>
<evidence type="ECO:0000256" key="1">
    <source>
        <dbReference type="ARBA" id="ARBA00022737"/>
    </source>
</evidence>